<dbReference type="EMBL" id="JAADJG010000242">
    <property type="protein sequence ID" value="KAF4450748.1"/>
    <property type="molecule type" value="Genomic_DNA"/>
</dbReference>
<feature type="compositionally biased region" description="Polar residues" evidence="1">
    <location>
        <begin position="55"/>
        <end position="64"/>
    </location>
</feature>
<dbReference type="AlphaFoldDB" id="A0A8H4KK94"/>
<feature type="compositionally biased region" description="Acidic residues" evidence="1">
    <location>
        <begin position="38"/>
        <end position="52"/>
    </location>
</feature>
<feature type="region of interest" description="Disordered" evidence="1">
    <location>
        <begin position="1"/>
        <end position="87"/>
    </location>
</feature>
<protein>
    <submittedName>
        <fullName evidence="2">Uncharacterized protein</fullName>
    </submittedName>
</protein>
<evidence type="ECO:0000256" key="1">
    <source>
        <dbReference type="SAM" id="MobiDB-lite"/>
    </source>
</evidence>
<proteinExistence type="predicted"/>
<dbReference type="OrthoDB" id="5082666at2759"/>
<keyword evidence="3" id="KW-1185">Reference proteome</keyword>
<dbReference type="Proteomes" id="UP000605986">
    <property type="component" value="Unassembled WGS sequence"/>
</dbReference>
<reference evidence="2" key="1">
    <citation type="submission" date="2020-01" db="EMBL/GenBank/DDBJ databases">
        <title>Identification and distribution of gene clusters putatively required for synthesis of sphingolipid metabolism inhibitors in phylogenetically diverse species of the filamentous fungus Fusarium.</title>
        <authorList>
            <person name="Kim H.-S."/>
            <person name="Busman M."/>
            <person name="Brown D.W."/>
            <person name="Divon H."/>
            <person name="Uhlig S."/>
            <person name="Proctor R.H."/>
        </authorList>
    </citation>
    <scope>NUCLEOTIDE SEQUENCE</scope>
    <source>
        <strain evidence="2">NRRL 53441</strain>
    </source>
</reference>
<evidence type="ECO:0000313" key="3">
    <source>
        <dbReference type="Proteomes" id="UP000605986"/>
    </source>
</evidence>
<comment type="caution">
    <text evidence="2">The sequence shown here is derived from an EMBL/GenBank/DDBJ whole genome shotgun (WGS) entry which is preliminary data.</text>
</comment>
<evidence type="ECO:0000313" key="2">
    <source>
        <dbReference type="EMBL" id="KAF4450748.1"/>
    </source>
</evidence>
<gene>
    <name evidence="2" type="ORF">F53441_6191</name>
</gene>
<sequence length="328" mass="35690">MSALPSLYDRNMMKDENQVGGTLDPHLADSSAEGSDPNPDEPESSESFEDDNSGISNEEVNNNEARPLKRRRERHRNPVKGPPREEPCLGCYRRMADKGPSHPCLEQSSILAFACYDCARIGRKCIPANHAIHLGCGLQEAALRTLDGEPDPNWEDLARKAKRAIRNYVPDGSSAANTQRTGPEFIPQSIAPAPPTLPTSAPTALVTLVPMAMPSGFPPPRGIATPQSTPAPQSAMVPRTAQQALPPITIPRLTNLESLMTRVADSLDLNNRLLRQLIVDGAQSNNRMMNIVHEIGTRIDDTNRLAYQILREISVLIGGAGPDLSSFQ</sequence>
<organism evidence="2 3">
    <name type="scientific">Fusarium austroafricanum</name>
    <dbReference type="NCBI Taxonomy" id="2364996"/>
    <lineage>
        <taxon>Eukaryota</taxon>
        <taxon>Fungi</taxon>
        <taxon>Dikarya</taxon>
        <taxon>Ascomycota</taxon>
        <taxon>Pezizomycotina</taxon>
        <taxon>Sordariomycetes</taxon>
        <taxon>Hypocreomycetidae</taxon>
        <taxon>Hypocreales</taxon>
        <taxon>Nectriaceae</taxon>
        <taxon>Fusarium</taxon>
        <taxon>Fusarium concolor species complex</taxon>
    </lineage>
</organism>
<name>A0A8H4KK94_9HYPO</name>
<feature type="compositionally biased region" description="Basic residues" evidence="1">
    <location>
        <begin position="68"/>
        <end position="78"/>
    </location>
</feature>
<accession>A0A8H4KK94</accession>